<dbReference type="OrthoDB" id="163438at2759"/>
<dbReference type="Gene3D" id="3.40.50.300">
    <property type="entry name" value="P-loop containing nucleotide triphosphate hydrolases"/>
    <property type="match status" value="1"/>
</dbReference>
<dbReference type="PANTHER" id="PTHR10039:SF14">
    <property type="entry name" value="NACHT DOMAIN-CONTAINING PROTEIN"/>
    <property type="match status" value="1"/>
</dbReference>
<gene>
    <name evidence="3" type="ORF">D9619_005115</name>
</gene>
<feature type="domain" description="Nephrocystin 3-like N-terminal" evidence="2">
    <location>
        <begin position="110"/>
        <end position="274"/>
    </location>
</feature>
<dbReference type="InterPro" id="IPR056884">
    <property type="entry name" value="NPHP3-like_N"/>
</dbReference>
<dbReference type="EMBL" id="JAACJJ010000014">
    <property type="protein sequence ID" value="KAF5327428.1"/>
    <property type="molecule type" value="Genomic_DNA"/>
</dbReference>
<keyword evidence="1" id="KW-0677">Repeat</keyword>
<name>A0A8H5BRU8_9AGAR</name>
<dbReference type="Pfam" id="PF24883">
    <property type="entry name" value="NPHP3_N"/>
    <property type="match status" value="1"/>
</dbReference>
<dbReference type="InterPro" id="IPR027417">
    <property type="entry name" value="P-loop_NTPase"/>
</dbReference>
<proteinExistence type="predicted"/>
<evidence type="ECO:0000259" key="2">
    <source>
        <dbReference type="Pfam" id="PF24883"/>
    </source>
</evidence>
<comment type="caution">
    <text evidence="3">The sequence shown here is derived from an EMBL/GenBank/DDBJ whole genome shotgun (WGS) entry which is preliminary data.</text>
</comment>
<organism evidence="3 4">
    <name type="scientific">Psilocybe cf. subviscida</name>
    <dbReference type="NCBI Taxonomy" id="2480587"/>
    <lineage>
        <taxon>Eukaryota</taxon>
        <taxon>Fungi</taxon>
        <taxon>Dikarya</taxon>
        <taxon>Basidiomycota</taxon>
        <taxon>Agaricomycotina</taxon>
        <taxon>Agaricomycetes</taxon>
        <taxon>Agaricomycetidae</taxon>
        <taxon>Agaricales</taxon>
        <taxon>Agaricineae</taxon>
        <taxon>Strophariaceae</taxon>
        <taxon>Psilocybe</taxon>
    </lineage>
</organism>
<evidence type="ECO:0000313" key="4">
    <source>
        <dbReference type="Proteomes" id="UP000567179"/>
    </source>
</evidence>
<dbReference type="PANTHER" id="PTHR10039">
    <property type="entry name" value="AMELOGENIN"/>
    <property type="match status" value="1"/>
</dbReference>
<sequence length="810" mass="91498">MSRSYFDHNRNLQIHGDVNFFATGGSTQEDHDFFQVGERVQATQAQSRAIERGTLVFSGQIPSRSDHSVATYEGFDMILQHTTCAALYGSNMSAEDPGCLHGTRIDVQNHIVEWLNGPESEVAMWMYGPAGIGKTAIAQTVAKLCAEQEQLLSTFFFFRSDEGRNSVNHLVPTLVYGMLQQIPRTHDVVCTRIAGNPLVFSAPLERQIRTILLPALSEPIPSPQNTPPGPMLFIIDGLDECMDSRMQQLIVRLFVSLLASTTTTIRHKILIVSRPESHIVSAFSAIDICSHVRHLCLDEWKSIADIEIFLRAELEVVKHTHPLKSYLDVWWPSDRSFRKLVYKSFESFAYASSAIRYISSHDRHPEMSLTNLVGLSPDCAYEAHAELDTLYRYILESLDEKTRFIVRRILCIHIYLSVDDIEIISSLLGEAAFVVKLAIIKMSSVIRVKEHTSYDDPKRQATHKISYYHTSFSDFLMDKARSGALYLYSPDIASSISKSLSRFWIHPTTAGDYKLLETVAQQLTKNSINVGDMHTHLLRAFLASQLPTTILNSGFFSIISTFADLFTQIADAGDATFYPEAVRSLFCDAFAHMATWLGSQGQSTLALDHILDVIFMPPSTWLKPPTDRPYAWDIVFRIVRLRTDPWRRLRQLLPREETWEICAGMVKRYLRMPARSRSTDIWINIGQERPWKALTGILIHALELAPARAEICRALEQIISEAMSTSLRQITPQDFISFYLTQNTPSPTQDRSHAYALIARSMDLYIRKTHSELDLPYISEDVRRLYCETVSSTGDTDAAGAPPGESGAQE</sequence>
<evidence type="ECO:0000256" key="1">
    <source>
        <dbReference type="ARBA" id="ARBA00022737"/>
    </source>
</evidence>
<dbReference type="AlphaFoldDB" id="A0A8H5BRU8"/>
<dbReference type="Proteomes" id="UP000567179">
    <property type="component" value="Unassembled WGS sequence"/>
</dbReference>
<accession>A0A8H5BRU8</accession>
<keyword evidence="4" id="KW-1185">Reference proteome</keyword>
<evidence type="ECO:0000313" key="3">
    <source>
        <dbReference type="EMBL" id="KAF5327428.1"/>
    </source>
</evidence>
<dbReference type="SUPFAM" id="SSF52540">
    <property type="entry name" value="P-loop containing nucleoside triphosphate hydrolases"/>
    <property type="match status" value="1"/>
</dbReference>
<reference evidence="3 4" key="1">
    <citation type="journal article" date="2020" name="ISME J.">
        <title>Uncovering the hidden diversity of litter-decomposition mechanisms in mushroom-forming fungi.</title>
        <authorList>
            <person name="Floudas D."/>
            <person name="Bentzer J."/>
            <person name="Ahren D."/>
            <person name="Johansson T."/>
            <person name="Persson P."/>
            <person name="Tunlid A."/>
        </authorList>
    </citation>
    <scope>NUCLEOTIDE SEQUENCE [LARGE SCALE GENOMIC DNA]</scope>
    <source>
        <strain evidence="3 4">CBS 101986</strain>
    </source>
</reference>
<protein>
    <recommendedName>
        <fullName evidence="2">Nephrocystin 3-like N-terminal domain-containing protein</fullName>
    </recommendedName>
</protein>